<keyword evidence="5" id="KW-0119">Carbohydrate metabolism</keyword>
<protein>
    <recommendedName>
        <fullName evidence="3">beta-fructofuranosidase</fullName>
        <ecNumber evidence="3">3.2.1.26</ecNumber>
    </recommendedName>
</protein>
<name>A0ABW7CCD1_9CYAN</name>
<keyword evidence="8" id="KW-1185">Reference proteome</keyword>
<dbReference type="InterPro" id="IPR012341">
    <property type="entry name" value="6hp_glycosidase-like_sf"/>
</dbReference>
<reference evidence="8" key="1">
    <citation type="journal article" date="2024" name="Algal Res.">
        <title>Biochemical, toxicological and genomic investigation of a high-biomass producing Limnothrix strain isolated from Italian shallow drinking water reservoir.</title>
        <authorList>
            <person name="Simonazzi M."/>
            <person name="Shishido T.K."/>
            <person name="Delbaje E."/>
            <person name="Wahlsten M."/>
            <person name="Fewer D.P."/>
            <person name="Sivonen K."/>
            <person name="Pezzolesi L."/>
            <person name="Pistocchi R."/>
        </authorList>
    </citation>
    <scope>NUCLEOTIDE SEQUENCE [LARGE SCALE GENOMIC DNA]</scope>
    <source>
        <strain evidence="8">LRLZ20PSL1</strain>
    </source>
</reference>
<organism evidence="7 8">
    <name type="scientific">Limnothrix redekei LRLZ20PSL1</name>
    <dbReference type="NCBI Taxonomy" id="3112953"/>
    <lineage>
        <taxon>Bacteria</taxon>
        <taxon>Bacillati</taxon>
        <taxon>Cyanobacteriota</taxon>
        <taxon>Cyanophyceae</taxon>
        <taxon>Pseudanabaenales</taxon>
        <taxon>Pseudanabaenaceae</taxon>
        <taxon>Limnothrix</taxon>
    </lineage>
</organism>
<keyword evidence="4 7" id="KW-0378">Hydrolase</keyword>
<dbReference type="PANTHER" id="PTHR31916">
    <property type="match status" value="1"/>
</dbReference>
<dbReference type="EC" id="3.2.1.26" evidence="3"/>
<evidence type="ECO:0000256" key="2">
    <source>
        <dbReference type="ARBA" id="ARBA00007671"/>
    </source>
</evidence>
<dbReference type="InterPro" id="IPR024746">
    <property type="entry name" value="Glyco_hydro_100"/>
</dbReference>
<dbReference type="Gene3D" id="1.50.10.10">
    <property type="match status" value="1"/>
</dbReference>
<dbReference type="PANTHER" id="PTHR31916:SF28">
    <property type="entry name" value="NEUTRAL_ALKALINE INVERTASE 3, CHLOROPLASTIC"/>
    <property type="match status" value="1"/>
</dbReference>
<evidence type="ECO:0000313" key="7">
    <source>
        <dbReference type="EMBL" id="MFG3818779.1"/>
    </source>
</evidence>
<dbReference type="EMBL" id="JAZAQF010000082">
    <property type="protein sequence ID" value="MFG3818779.1"/>
    <property type="molecule type" value="Genomic_DNA"/>
</dbReference>
<evidence type="ECO:0000256" key="5">
    <source>
        <dbReference type="ARBA" id="ARBA00023277"/>
    </source>
</evidence>
<dbReference type="RefSeq" id="WP_393014324.1">
    <property type="nucleotide sequence ID" value="NZ_JAZAQF010000082.1"/>
</dbReference>
<accession>A0ABW7CCD1</accession>
<sequence>MARFDSVQSIHHARHLLYDKSIVYCRDRPVGTFAALPQPRRDRPDAPPDPDLNYNEVFIRDNVPVMIYFLLDGRADLLRDFLDTCLDLQSTDPQTEGIFPSSFYVEPNSQTLVADYGQRAIGRVSSVDASLWWPILAHVYVQRTGDWSWSQQPKVQEGIQRFLRLILHPWFRHAPTLYVPDGAFMIDRPLDVWGAPLEIQTLLYGALLSSVVLIHSDLKEKVIGSTAGSTVLTDPFIRQQIWQLRYATALARRLRRYLLQHYWINGKTIQILRRRPTDQYGERVSNEYNIRTETIPHWLQTWLGDQGGYLIGNIRTGRPDFRFFSLGNCLGAIFDVLTFSQQRALFQLVLNNQADLFGEMPLRICHPPLDASDWRNKTGYDSKNRPWCYHNGGHWPCLLWYFVVAVLRHQQTSTTPYYRFGHLHESLWDCLQDAYQVLLKRLPEQKWPEYFDGPTGVWLGQEARLYQTWTFTGLLLVHHFLNKPADATVLDMPGLRSILSIEAQYQDLRWD</sequence>
<evidence type="ECO:0000313" key="8">
    <source>
        <dbReference type="Proteomes" id="UP001604335"/>
    </source>
</evidence>
<dbReference type="SUPFAM" id="SSF48208">
    <property type="entry name" value="Six-hairpin glycosidases"/>
    <property type="match status" value="1"/>
</dbReference>
<evidence type="ECO:0000256" key="6">
    <source>
        <dbReference type="ARBA" id="ARBA00023295"/>
    </source>
</evidence>
<dbReference type="Proteomes" id="UP001604335">
    <property type="component" value="Unassembled WGS sequence"/>
</dbReference>
<dbReference type="Pfam" id="PF12899">
    <property type="entry name" value="Glyco_hydro_100"/>
    <property type="match status" value="1"/>
</dbReference>
<evidence type="ECO:0000256" key="3">
    <source>
        <dbReference type="ARBA" id="ARBA00012758"/>
    </source>
</evidence>
<dbReference type="InterPro" id="IPR008928">
    <property type="entry name" value="6-hairpin_glycosidase_sf"/>
</dbReference>
<evidence type="ECO:0000256" key="1">
    <source>
        <dbReference type="ARBA" id="ARBA00000094"/>
    </source>
</evidence>
<comment type="similarity">
    <text evidence="2">Belongs to the glycosyl hydrolase 100 family.</text>
</comment>
<keyword evidence="6" id="KW-0326">Glycosidase</keyword>
<evidence type="ECO:0000256" key="4">
    <source>
        <dbReference type="ARBA" id="ARBA00022801"/>
    </source>
</evidence>
<comment type="caution">
    <text evidence="7">The sequence shown here is derived from an EMBL/GenBank/DDBJ whole genome shotgun (WGS) entry which is preliminary data.</text>
</comment>
<proteinExistence type="inferred from homology"/>
<comment type="catalytic activity">
    <reaction evidence="1">
        <text>Hydrolysis of terminal non-reducing beta-D-fructofuranoside residues in beta-D-fructofuranosides.</text>
        <dbReference type="EC" id="3.2.1.26"/>
    </reaction>
</comment>
<dbReference type="GO" id="GO:0016787">
    <property type="term" value="F:hydrolase activity"/>
    <property type="evidence" value="ECO:0007669"/>
    <property type="project" value="UniProtKB-KW"/>
</dbReference>
<gene>
    <name evidence="7" type="ORF">VPK24_14110</name>
</gene>